<dbReference type="EMBL" id="JAZHOV010000002">
    <property type="protein sequence ID" value="MEF2254244.1"/>
    <property type="molecule type" value="Genomic_DNA"/>
</dbReference>
<feature type="transmembrane region" description="Helical" evidence="2">
    <location>
        <begin position="80"/>
        <end position="101"/>
    </location>
</feature>
<organism evidence="3 4">
    <name type="scientific">Microbacterium schleiferi</name>
    <dbReference type="NCBI Taxonomy" id="69362"/>
    <lineage>
        <taxon>Bacteria</taxon>
        <taxon>Bacillati</taxon>
        <taxon>Actinomycetota</taxon>
        <taxon>Actinomycetes</taxon>
        <taxon>Micrococcales</taxon>
        <taxon>Microbacteriaceae</taxon>
        <taxon>Microbacterium</taxon>
    </lineage>
</organism>
<evidence type="ECO:0000313" key="4">
    <source>
        <dbReference type="Proteomes" id="UP001351900"/>
    </source>
</evidence>
<feature type="transmembrane region" description="Helical" evidence="2">
    <location>
        <begin position="113"/>
        <end position="135"/>
    </location>
</feature>
<accession>A0ABU7V629</accession>
<feature type="transmembrane region" description="Helical" evidence="2">
    <location>
        <begin position="48"/>
        <end position="73"/>
    </location>
</feature>
<feature type="transmembrane region" description="Helical" evidence="2">
    <location>
        <begin position="20"/>
        <end position="42"/>
    </location>
</feature>
<evidence type="ECO:0000313" key="3">
    <source>
        <dbReference type="EMBL" id="MEF2254244.1"/>
    </source>
</evidence>
<keyword evidence="2" id="KW-0472">Membrane</keyword>
<dbReference type="RefSeq" id="WP_331790831.1">
    <property type="nucleotide sequence ID" value="NZ_BAAAUO010000005.1"/>
</dbReference>
<feature type="compositionally biased region" description="Polar residues" evidence="1">
    <location>
        <begin position="255"/>
        <end position="266"/>
    </location>
</feature>
<feature type="region of interest" description="Disordered" evidence="1">
    <location>
        <begin position="246"/>
        <end position="266"/>
    </location>
</feature>
<gene>
    <name evidence="3" type="ORF">V2V91_03700</name>
</gene>
<comment type="caution">
    <text evidence="3">The sequence shown here is derived from an EMBL/GenBank/DDBJ whole genome shotgun (WGS) entry which is preliminary data.</text>
</comment>
<keyword evidence="2" id="KW-0812">Transmembrane</keyword>
<protein>
    <submittedName>
        <fullName evidence="3">Uncharacterized protein</fullName>
    </submittedName>
</protein>
<keyword evidence="2" id="KW-1133">Transmembrane helix</keyword>
<evidence type="ECO:0000256" key="1">
    <source>
        <dbReference type="SAM" id="MobiDB-lite"/>
    </source>
</evidence>
<feature type="transmembrane region" description="Helical" evidence="2">
    <location>
        <begin position="147"/>
        <end position="167"/>
    </location>
</feature>
<proteinExistence type="predicted"/>
<sequence>MARFSQPDPSRATRRTVLTALVAVIVVSFVVAAGAGIAVLLIGPEGDLMSRVLVTTLIVGGFSVGALSCLALWARPAHSFGVAGAGVNAASAVVALISVWAEQGSDDFWRILSRLLVSGLIISAAWALAALMLLLSQRHRPIIRIGLAATLVALGVTTALAVAGVWWEAIADAEIYPRALGTLGILSALGVVVVPVLALLLRDSPAISVPQDFPADIANHLLKTARRRGVSVAELVAPVLDESIGSSNDHGRADQGSNGTTPTLEA</sequence>
<name>A0ABU7V629_9MICO</name>
<dbReference type="Proteomes" id="UP001351900">
    <property type="component" value="Unassembled WGS sequence"/>
</dbReference>
<evidence type="ECO:0000256" key="2">
    <source>
        <dbReference type="SAM" id="Phobius"/>
    </source>
</evidence>
<feature type="transmembrane region" description="Helical" evidence="2">
    <location>
        <begin position="179"/>
        <end position="201"/>
    </location>
</feature>
<keyword evidence="4" id="KW-1185">Reference proteome</keyword>
<reference evidence="3 4" key="1">
    <citation type="submission" date="2024-01" db="EMBL/GenBank/DDBJ databases">
        <title>the genome sequence of strain Microbacterium schleiferi NBRC 15075.</title>
        <authorList>
            <person name="Ding Y."/>
            <person name="Zhang G."/>
        </authorList>
    </citation>
    <scope>NUCLEOTIDE SEQUENCE [LARGE SCALE GENOMIC DNA]</scope>
    <source>
        <strain evidence="3 4">NBRC 15075</strain>
    </source>
</reference>